<comment type="caution">
    <text evidence="5">The sequence shown here is derived from an EMBL/GenBank/DDBJ whole genome shotgun (WGS) entry which is preliminary data.</text>
</comment>
<keyword evidence="6" id="KW-1185">Reference proteome</keyword>
<dbReference type="AlphaFoldDB" id="A0A0A5I283"/>
<evidence type="ECO:0000313" key="6">
    <source>
        <dbReference type="Proteomes" id="UP000030528"/>
    </source>
</evidence>
<feature type="active site" description="Nucleophile" evidence="4">
    <location>
        <position position="6"/>
    </location>
</feature>
<dbReference type="OrthoDB" id="573782at2"/>
<dbReference type="InterPro" id="IPR052419">
    <property type="entry name" value="5_3-deoxyribonucleotidase-like"/>
</dbReference>
<dbReference type="EC" id="3.1.3.-" evidence="3"/>
<dbReference type="Gene3D" id="3.40.50.1000">
    <property type="entry name" value="HAD superfamily/HAD-like"/>
    <property type="match status" value="1"/>
</dbReference>
<dbReference type="Pfam" id="PF06941">
    <property type="entry name" value="NT5C"/>
    <property type="match status" value="1"/>
</dbReference>
<dbReference type="Proteomes" id="UP000030528">
    <property type="component" value="Unassembled WGS sequence"/>
</dbReference>
<dbReference type="PANTHER" id="PTHR35134:SF2">
    <property type="entry name" value="NUCLEOTIDASE YQFW-RELATED"/>
    <property type="match status" value="1"/>
</dbReference>
<evidence type="ECO:0000256" key="4">
    <source>
        <dbReference type="PIRSR" id="PIRSR610708-1"/>
    </source>
</evidence>
<dbReference type="GO" id="GO:0009264">
    <property type="term" value="P:deoxyribonucleotide catabolic process"/>
    <property type="evidence" value="ECO:0007669"/>
    <property type="project" value="InterPro"/>
</dbReference>
<dbReference type="InterPro" id="IPR010708">
    <property type="entry name" value="5'(3')-deoxyribonucleotidase"/>
</dbReference>
<protein>
    <recommendedName>
        <fullName evidence="3">Nucleotidase</fullName>
        <ecNumber evidence="3">3.1.3.-</ecNumber>
    </recommendedName>
</protein>
<dbReference type="InterPro" id="IPR036412">
    <property type="entry name" value="HAD-like_sf"/>
</dbReference>
<name>A0A0A5I283_9BACI</name>
<keyword evidence="2 3" id="KW-0378">Hydrolase</keyword>
<dbReference type="EMBL" id="AVPE01000018">
    <property type="protein sequence ID" value="KGX89952.1"/>
    <property type="molecule type" value="Genomic_DNA"/>
</dbReference>
<feature type="active site" description="Proton donor" evidence="4">
    <location>
        <position position="8"/>
    </location>
</feature>
<dbReference type="PANTHER" id="PTHR35134">
    <property type="entry name" value="NUCLEOTIDASE YQFW-RELATED"/>
    <property type="match status" value="1"/>
</dbReference>
<evidence type="ECO:0000256" key="1">
    <source>
        <dbReference type="ARBA" id="ARBA00009589"/>
    </source>
</evidence>
<sequence>MKFGFDIDDTLINLRGHAFSIYQQKLEQEVPVERLDDFKRLEIHELFGLNEEEGRQMWMDHVEEIFFTNCSPFKGSLEVLNELAEKGHEIYYITARFKEFGERTKEWMKEQGFPVQDDHFYYGMNDDEKLHIIQELDLDYYVDDKPAVLDTLSDLRTSVYVRDQAYNRHLELPRVTDWYEFKRELGL</sequence>
<accession>A0A0A5I283</accession>
<comment type="similarity">
    <text evidence="1 3">Belongs to the 5'(3')-deoxyribonucleotidase family.</text>
</comment>
<dbReference type="RefSeq" id="WP_026801600.1">
    <property type="nucleotide sequence ID" value="NZ_AULI01000020.1"/>
</dbReference>
<dbReference type="eggNOG" id="COG0546">
    <property type="taxonomic scope" value="Bacteria"/>
</dbReference>
<proteinExistence type="inferred from homology"/>
<evidence type="ECO:0000256" key="3">
    <source>
        <dbReference type="PIRNR" id="PIRNR021362"/>
    </source>
</evidence>
<evidence type="ECO:0000313" key="5">
    <source>
        <dbReference type="EMBL" id="KGX89952.1"/>
    </source>
</evidence>
<dbReference type="PIRSF" id="PIRSF021362">
    <property type="entry name" value="UCP021362_HAD"/>
    <property type="match status" value="1"/>
</dbReference>
<evidence type="ECO:0000256" key="2">
    <source>
        <dbReference type="ARBA" id="ARBA00022801"/>
    </source>
</evidence>
<reference evidence="5 6" key="1">
    <citation type="submission" date="2013-08" db="EMBL/GenBank/DDBJ databases">
        <authorList>
            <person name="Huang J."/>
            <person name="Wang G."/>
        </authorList>
    </citation>
    <scope>NUCLEOTIDE SEQUENCE [LARGE SCALE GENOMIC DNA]</scope>
    <source>
        <strain evidence="5 6">JSM 076056</strain>
    </source>
</reference>
<dbReference type="STRING" id="1385510.GCA_000425205_03407"/>
<dbReference type="InterPro" id="IPR009206">
    <property type="entry name" value="Nucleotidase_putative"/>
</dbReference>
<dbReference type="GO" id="GO:0008253">
    <property type="term" value="F:5'-nucleotidase activity"/>
    <property type="evidence" value="ECO:0007669"/>
    <property type="project" value="InterPro"/>
</dbReference>
<dbReference type="InterPro" id="IPR023214">
    <property type="entry name" value="HAD_sf"/>
</dbReference>
<organism evidence="5 6">
    <name type="scientific">Pontibacillus halophilus JSM 076056 = DSM 19796</name>
    <dbReference type="NCBI Taxonomy" id="1385510"/>
    <lineage>
        <taxon>Bacteria</taxon>
        <taxon>Bacillati</taxon>
        <taxon>Bacillota</taxon>
        <taxon>Bacilli</taxon>
        <taxon>Bacillales</taxon>
        <taxon>Bacillaceae</taxon>
        <taxon>Pontibacillus</taxon>
    </lineage>
</organism>
<gene>
    <name evidence="5" type="ORF">N781_08675</name>
</gene>
<dbReference type="SUPFAM" id="SSF56784">
    <property type="entry name" value="HAD-like"/>
    <property type="match status" value="1"/>
</dbReference>